<sequence length="93" mass="10515">MCLFPSIAILDTGAGVSIISEKFYKLLNIPKKNNSLKIRSVNNDICEAKGKTEFEVKIGPKKIFVPAYILENFPYNLLIGNDVITKYKMILDF</sequence>
<organism evidence="1 2">
    <name type="scientific">Dinothrombium tinctorium</name>
    <dbReference type="NCBI Taxonomy" id="1965070"/>
    <lineage>
        <taxon>Eukaryota</taxon>
        <taxon>Metazoa</taxon>
        <taxon>Ecdysozoa</taxon>
        <taxon>Arthropoda</taxon>
        <taxon>Chelicerata</taxon>
        <taxon>Arachnida</taxon>
        <taxon>Acari</taxon>
        <taxon>Acariformes</taxon>
        <taxon>Trombidiformes</taxon>
        <taxon>Prostigmata</taxon>
        <taxon>Anystina</taxon>
        <taxon>Parasitengona</taxon>
        <taxon>Trombidioidea</taxon>
        <taxon>Trombidiidae</taxon>
        <taxon>Dinothrombium</taxon>
    </lineage>
</organism>
<dbReference type="Gene3D" id="2.40.70.10">
    <property type="entry name" value="Acid Proteases"/>
    <property type="match status" value="1"/>
</dbReference>
<comment type="caution">
    <text evidence="1">The sequence shown here is derived from an EMBL/GenBank/DDBJ whole genome shotgun (WGS) entry which is preliminary data.</text>
</comment>
<protein>
    <recommendedName>
        <fullName evidence="3">Peptidase A2 domain-containing protein</fullName>
    </recommendedName>
</protein>
<evidence type="ECO:0000313" key="2">
    <source>
        <dbReference type="Proteomes" id="UP000285301"/>
    </source>
</evidence>
<dbReference type="SUPFAM" id="SSF50630">
    <property type="entry name" value="Acid proteases"/>
    <property type="match status" value="1"/>
</dbReference>
<dbReference type="InterPro" id="IPR021109">
    <property type="entry name" value="Peptidase_aspartic_dom_sf"/>
</dbReference>
<dbReference type="OrthoDB" id="10056424at2759"/>
<evidence type="ECO:0008006" key="3">
    <source>
        <dbReference type="Google" id="ProtNLM"/>
    </source>
</evidence>
<dbReference type="CDD" id="cd00303">
    <property type="entry name" value="retropepsin_like"/>
    <property type="match status" value="1"/>
</dbReference>
<reference evidence="1 2" key="1">
    <citation type="journal article" date="2018" name="Gigascience">
        <title>Genomes of trombidid mites reveal novel predicted allergens and laterally-transferred genes associated with secondary metabolism.</title>
        <authorList>
            <person name="Dong X."/>
            <person name="Chaisiri K."/>
            <person name="Xia D."/>
            <person name="Armstrong S.D."/>
            <person name="Fang Y."/>
            <person name="Donnelly M.J."/>
            <person name="Kadowaki T."/>
            <person name="McGarry J.W."/>
            <person name="Darby A.C."/>
            <person name="Makepeace B.L."/>
        </authorList>
    </citation>
    <scope>NUCLEOTIDE SEQUENCE [LARGE SCALE GENOMIC DNA]</scope>
    <source>
        <strain evidence="1">UoL-WK</strain>
    </source>
</reference>
<name>A0A3S3NHL3_9ACAR</name>
<keyword evidence="2" id="KW-1185">Reference proteome</keyword>
<dbReference type="AlphaFoldDB" id="A0A3S3NHL3"/>
<gene>
    <name evidence="1" type="ORF">B4U79_18775</name>
</gene>
<dbReference type="Pfam" id="PF13975">
    <property type="entry name" value="gag-asp_proteas"/>
    <property type="match status" value="1"/>
</dbReference>
<dbReference type="Proteomes" id="UP000285301">
    <property type="component" value="Unassembled WGS sequence"/>
</dbReference>
<evidence type="ECO:0000313" key="1">
    <source>
        <dbReference type="EMBL" id="RWR99489.1"/>
    </source>
</evidence>
<accession>A0A3S3NHL3</accession>
<dbReference type="EMBL" id="NCKU01014906">
    <property type="protein sequence ID" value="RWR99489.1"/>
    <property type="molecule type" value="Genomic_DNA"/>
</dbReference>
<proteinExistence type="predicted"/>